<evidence type="ECO:0000313" key="4">
    <source>
        <dbReference type="Proteomes" id="UP000002007"/>
    </source>
</evidence>
<reference evidence="4" key="1">
    <citation type="journal article" date="2008" name="J. Bacteriol.">
        <title>Genome sequence of the fish pathogen Renibacterium salmoninarum suggests reductive evolution away from an environmental Arthrobacter ancestor.</title>
        <authorList>
            <person name="Wiens G.D."/>
            <person name="Rockey D.D."/>
            <person name="Wu Z."/>
            <person name="Chang J."/>
            <person name="Levy R."/>
            <person name="Crane S."/>
            <person name="Chen D.S."/>
            <person name="Capri G.R."/>
            <person name="Burnett J.R."/>
            <person name="Sudheesh P.S."/>
            <person name="Schipma M.J."/>
            <person name="Burd H."/>
            <person name="Bhattacharyya A."/>
            <person name="Rhodes L.D."/>
            <person name="Kaul R."/>
            <person name="Strom M.S."/>
        </authorList>
    </citation>
    <scope>NUCLEOTIDE SEQUENCE [LARGE SCALE GENOMIC DNA]</scope>
    <source>
        <strain evidence="4">ATCC 33209 / DSM 20767 / JCM 11484 / NBRC 15589 / NCIMB 2235</strain>
    </source>
</reference>
<dbReference type="STRING" id="288705.RSal33209_0885"/>
<evidence type="ECO:0000256" key="1">
    <source>
        <dbReference type="ARBA" id="ARBA00022763"/>
    </source>
</evidence>
<dbReference type="EMBL" id="CP000910">
    <property type="protein sequence ID" value="ABY22628.1"/>
    <property type="molecule type" value="Genomic_DNA"/>
</dbReference>
<dbReference type="GO" id="GO:0005737">
    <property type="term" value="C:cytoplasm"/>
    <property type="evidence" value="ECO:0007669"/>
    <property type="project" value="TreeGrafter"/>
</dbReference>
<dbReference type="Gene3D" id="1.10.340.30">
    <property type="entry name" value="Hypothetical protein, domain 2"/>
    <property type="match status" value="1"/>
</dbReference>
<dbReference type="GO" id="GO:0032131">
    <property type="term" value="F:alkylated DNA binding"/>
    <property type="evidence" value="ECO:0007669"/>
    <property type="project" value="TreeGrafter"/>
</dbReference>
<keyword evidence="1" id="KW-0227">DNA damage</keyword>
<dbReference type="SUPFAM" id="SSF48150">
    <property type="entry name" value="DNA-glycosylase"/>
    <property type="match status" value="1"/>
</dbReference>
<keyword evidence="4" id="KW-1185">Reference proteome</keyword>
<keyword evidence="2" id="KW-0234">DNA repair</keyword>
<keyword evidence="3" id="KW-0326">Glycosidase</keyword>
<name>A9WQM9_RENSM</name>
<gene>
    <name evidence="3" type="ordered locus">RSal33209_0885</name>
</gene>
<dbReference type="InterPro" id="IPR011257">
    <property type="entry name" value="DNA_glycosylase"/>
</dbReference>
<evidence type="ECO:0000313" key="3">
    <source>
        <dbReference type="EMBL" id="ABY22628.1"/>
    </source>
</evidence>
<dbReference type="GO" id="GO:0008725">
    <property type="term" value="F:DNA-3-methyladenine glycosylase activity"/>
    <property type="evidence" value="ECO:0007669"/>
    <property type="project" value="TreeGrafter"/>
</dbReference>
<proteinExistence type="predicted"/>
<dbReference type="PANTHER" id="PTHR43003:SF6">
    <property type="entry name" value="DNA GLYCOSYLASE"/>
    <property type="match status" value="1"/>
</dbReference>
<accession>A9WQM9</accession>
<evidence type="ECO:0000256" key="2">
    <source>
        <dbReference type="ARBA" id="ARBA00023204"/>
    </source>
</evidence>
<dbReference type="KEGG" id="rsa:RSal33209_0885"/>
<dbReference type="AlphaFoldDB" id="A9WQM9"/>
<sequence>MVRIPHRRWAYDFADAAEHAGVQVTAFGPGADAALALAPSMAGADDDWSEFDSASFQALLPEHVQLARRRHPGLRLPRSRRIMDTLIPAILEQKVTGKEAFSGYRRLIFKYGSIPPGADSTGFPAQLRLAPRPEEWALIPSWEWHRAGVGPQRSDTIMRALKRAPGLARLGELNAIDAAKGLMSISGIGPWTAAEVTQSSHGDPDSVSVGDYHLAGFVGIALTGNPVDDSAMMELLEPWRGHRQRVVRMLYLSGIIKERHGPRMSVRDYRNI</sequence>
<dbReference type="GO" id="GO:0043916">
    <property type="term" value="F:DNA-7-methylguanine glycosylase activity"/>
    <property type="evidence" value="ECO:0007669"/>
    <property type="project" value="TreeGrafter"/>
</dbReference>
<dbReference type="GO" id="GO:0006307">
    <property type="term" value="P:DNA alkylation repair"/>
    <property type="evidence" value="ECO:0007669"/>
    <property type="project" value="TreeGrafter"/>
</dbReference>
<dbReference type="Proteomes" id="UP000002007">
    <property type="component" value="Chromosome"/>
</dbReference>
<dbReference type="PANTHER" id="PTHR43003">
    <property type="entry name" value="DNA-3-METHYLADENINE GLYCOSYLASE"/>
    <property type="match status" value="1"/>
</dbReference>
<protein>
    <submittedName>
        <fullName evidence="3">Putative DNA glycosidase</fullName>
    </submittedName>
</protein>
<keyword evidence="3" id="KW-0378">Hydrolase</keyword>
<dbReference type="GO" id="GO:0032993">
    <property type="term" value="C:protein-DNA complex"/>
    <property type="evidence" value="ECO:0007669"/>
    <property type="project" value="TreeGrafter"/>
</dbReference>
<dbReference type="HOGENOM" id="CLU_052970_0_0_11"/>
<dbReference type="eggNOG" id="COG0122">
    <property type="taxonomic scope" value="Bacteria"/>
</dbReference>
<dbReference type="InterPro" id="IPR051912">
    <property type="entry name" value="Alkylbase_DNA_Glycosylase/TA"/>
</dbReference>
<organism evidence="3 4">
    <name type="scientific">Renibacterium salmoninarum (strain ATCC 33209 / DSM 20767 / JCM 11484 / NBRC 15589 / NCIMB 2235)</name>
    <dbReference type="NCBI Taxonomy" id="288705"/>
    <lineage>
        <taxon>Bacteria</taxon>
        <taxon>Bacillati</taxon>
        <taxon>Actinomycetota</taxon>
        <taxon>Actinomycetes</taxon>
        <taxon>Micrococcales</taxon>
        <taxon>Micrococcaceae</taxon>
        <taxon>Renibacterium</taxon>
    </lineage>
</organism>
<dbReference type="GO" id="GO:0006285">
    <property type="term" value="P:base-excision repair, AP site formation"/>
    <property type="evidence" value="ECO:0007669"/>
    <property type="project" value="TreeGrafter"/>
</dbReference>